<sequence>MLSAVRNCLVSLLPLMQSSSSPNALPKPGTKAIDSSIQPTIVYPGDAIGQAVITQAPPIPRYEKRGLNSFEGWITTTSSQYAAIYCLTNQEFVTNSQYARCCDPTVNCPFITACQGSVLTFNGGSTSACANACVTHRFYLSYGAATYWTDFGCNTAFGDLYWNSPPAPSTATTTKATTSTIIQTAAGSVQTIVSVQTQTPIVTQTITTANNAAPPPNTPTATASIQPSTITVVATSQQIVTAGSKVSTIPIVYTTLSAINAQNGDGSATTSSGSSTPTLTVKASNTPTIIGASVGGAVGALAISLLALLFCCRKRRASKRLSSATNSTAVPTPILADTPYANTHYTANNVAYKQPNMSTYPVQQPGGPNVYAAGQYPVISPAASPPPGGYAAHGRTPSELSAGSPGAGYAQPVGMYAGQQTQYAGGYAPPAGPGWQQGQQGQQEMYGGPTGYAQTGPVEMGVQSPAPVARQLGMQAVNEYPEPPAPGGQTRW</sequence>
<keyword evidence="5" id="KW-1185">Reference proteome</keyword>
<reference evidence="4" key="1">
    <citation type="journal article" date="2020" name="Stud. Mycol.">
        <title>101 Dothideomycetes genomes: a test case for predicting lifestyles and emergence of pathogens.</title>
        <authorList>
            <person name="Haridas S."/>
            <person name="Albert R."/>
            <person name="Binder M."/>
            <person name="Bloem J."/>
            <person name="Labutti K."/>
            <person name="Salamov A."/>
            <person name="Andreopoulos B."/>
            <person name="Baker S."/>
            <person name="Barry K."/>
            <person name="Bills G."/>
            <person name="Bluhm B."/>
            <person name="Cannon C."/>
            <person name="Castanera R."/>
            <person name="Culley D."/>
            <person name="Daum C."/>
            <person name="Ezra D."/>
            <person name="Gonzalez J."/>
            <person name="Henrissat B."/>
            <person name="Kuo A."/>
            <person name="Liang C."/>
            <person name="Lipzen A."/>
            <person name="Lutzoni F."/>
            <person name="Magnuson J."/>
            <person name="Mondo S."/>
            <person name="Nolan M."/>
            <person name="Ohm R."/>
            <person name="Pangilinan J."/>
            <person name="Park H.-J."/>
            <person name="Ramirez L."/>
            <person name="Alfaro M."/>
            <person name="Sun H."/>
            <person name="Tritt A."/>
            <person name="Yoshinaga Y."/>
            <person name="Zwiers L.-H."/>
            <person name="Turgeon B."/>
            <person name="Goodwin S."/>
            <person name="Spatafora J."/>
            <person name="Crous P."/>
            <person name="Grigoriev I."/>
        </authorList>
    </citation>
    <scope>NUCLEOTIDE SEQUENCE</scope>
    <source>
        <strain evidence="4">CBS 115976</strain>
    </source>
</reference>
<feature type="chain" id="PRO_5025548110" evidence="3">
    <location>
        <begin position="21"/>
        <end position="492"/>
    </location>
</feature>
<feature type="signal peptide" evidence="3">
    <location>
        <begin position="1"/>
        <end position="20"/>
    </location>
</feature>
<evidence type="ECO:0000256" key="2">
    <source>
        <dbReference type="SAM" id="Phobius"/>
    </source>
</evidence>
<dbReference type="AlphaFoldDB" id="A0A6A6UK58"/>
<protein>
    <submittedName>
        <fullName evidence="4">Uncharacterized protein</fullName>
    </submittedName>
</protein>
<name>A0A6A6UK58_9PEZI</name>
<keyword evidence="3" id="KW-0732">Signal</keyword>
<keyword evidence="2" id="KW-0472">Membrane</keyword>
<feature type="region of interest" description="Disordered" evidence="1">
    <location>
        <begin position="427"/>
        <end position="461"/>
    </location>
</feature>
<proteinExistence type="predicted"/>
<evidence type="ECO:0000256" key="1">
    <source>
        <dbReference type="SAM" id="MobiDB-lite"/>
    </source>
</evidence>
<accession>A0A6A6UK58</accession>
<evidence type="ECO:0000313" key="5">
    <source>
        <dbReference type="Proteomes" id="UP000799302"/>
    </source>
</evidence>
<feature type="transmembrane region" description="Helical" evidence="2">
    <location>
        <begin position="289"/>
        <end position="312"/>
    </location>
</feature>
<dbReference type="EMBL" id="MU004232">
    <property type="protein sequence ID" value="KAF2672106.1"/>
    <property type="molecule type" value="Genomic_DNA"/>
</dbReference>
<organism evidence="4 5">
    <name type="scientific">Microthyrium microscopicum</name>
    <dbReference type="NCBI Taxonomy" id="703497"/>
    <lineage>
        <taxon>Eukaryota</taxon>
        <taxon>Fungi</taxon>
        <taxon>Dikarya</taxon>
        <taxon>Ascomycota</taxon>
        <taxon>Pezizomycotina</taxon>
        <taxon>Dothideomycetes</taxon>
        <taxon>Dothideomycetes incertae sedis</taxon>
        <taxon>Microthyriales</taxon>
        <taxon>Microthyriaceae</taxon>
        <taxon>Microthyrium</taxon>
    </lineage>
</organism>
<dbReference type="Proteomes" id="UP000799302">
    <property type="component" value="Unassembled WGS sequence"/>
</dbReference>
<evidence type="ECO:0000256" key="3">
    <source>
        <dbReference type="SAM" id="SignalP"/>
    </source>
</evidence>
<feature type="region of interest" description="Disordered" evidence="1">
    <location>
        <begin position="384"/>
        <end position="406"/>
    </location>
</feature>
<keyword evidence="2" id="KW-0812">Transmembrane</keyword>
<keyword evidence="2" id="KW-1133">Transmembrane helix</keyword>
<evidence type="ECO:0000313" key="4">
    <source>
        <dbReference type="EMBL" id="KAF2672106.1"/>
    </source>
</evidence>
<gene>
    <name evidence="4" type="ORF">BT63DRAFT_188275</name>
</gene>
<feature type="compositionally biased region" description="Low complexity" evidence="1">
    <location>
        <begin position="427"/>
        <end position="447"/>
    </location>
</feature>